<dbReference type="InterPro" id="IPR027357">
    <property type="entry name" value="DOCKER_dom"/>
</dbReference>
<dbReference type="OrthoDB" id="18896at2759"/>
<comment type="similarity">
    <text evidence="1">Belongs to the DOCK family.</text>
</comment>
<gene>
    <name evidence="4" type="ORF">AMK59_7369</name>
</gene>
<dbReference type="InterPro" id="IPR046773">
    <property type="entry name" value="DOCKER_Lobe_C"/>
</dbReference>
<dbReference type="AlphaFoldDB" id="A0A0T6AX48"/>
<dbReference type="GO" id="GO:0005886">
    <property type="term" value="C:plasma membrane"/>
    <property type="evidence" value="ECO:0007669"/>
    <property type="project" value="TreeGrafter"/>
</dbReference>
<dbReference type="Pfam" id="PF20422">
    <property type="entry name" value="DHR-2_Lobe_B"/>
    <property type="match status" value="1"/>
</dbReference>
<sequence length="588" mass="66140">MKNTPPDDTIINSDGQFIQISNVKPIPEPTPIVLNTDVPEKISRFYHYNDVRRFQFDRPVHKGIVDKENEIKTLWIERTILEIENSLPGILPWFEVISRTTEEVPPVKYACETMQAVQKELRQLIAMYSQEPKRNLNPFTMRLQGIIDANVQGGISKYQQAFFTQEFAKLCPEHMTYVYTLKNLIFDAIQVLECGLVLHGSLASAGVKPLHQRLIERFDQLKESLGSLNKMKRQQPDSIVNSPLPPLPIDKRYVLDNHSNRSSNSSGNYGQYSDALLDLEDNIYTKPMEVEKIPNRENLSLPMNNISVNAPPIPQRDSRPRSQGFNANYIETVKTPTRGSADYSSLPSNLKSRDPESCDIPLPPKPTHSRERSLTKPPSPRLLRHSMGTPTDGNVPLRNSWPDGAADEAPPLPPRSHTPDKRINSFPTDTPPNIPKRGQKKSTSSAFSIESMVDITLESVVVATNSLTVTEADHHDLRDSGISITDHSNLNNFNNTCYEDFDLRAHQQEMNISSSPSDISPKLENPPPIPPKSINSSFNTSFEQMGSLERRRVEVPFDAPSPENYSIPKMKTENGEGNQNDNNSSSPC</sequence>
<comment type="caution">
    <text evidence="4">The sequence shown here is derived from an EMBL/GenBank/DDBJ whole genome shotgun (WGS) entry which is preliminary data.</text>
</comment>
<dbReference type="Proteomes" id="UP000051574">
    <property type="component" value="Unassembled WGS sequence"/>
</dbReference>
<dbReference type="PANTHER" id="PTHR45653">
    <property type="entry name" value="DEDICATOR OF CYTOKINESIS"/>
    <property type="match status" value="1"/>
</dbReference>
<dbReference type="InterPro" id="IPR046770">
    <property type="entry name" value="DOCKER_Lobe_B"/>
</dbReference>
<dbReference type="Pfam" id="PF20421">
    <property type="entry name" value="DHR-2_Lobe_C"/>
    <property type="match status" value="1"/>
</dbReference>
<reference evidence="4 5" key="1">
    <citation type="submission" date="2015-09" db="EMBL/GenBank/DDBJ databases">
        <title>Draft genome of the scarab beetle Oryctes borbonicus.</title>
        <authorList>
            <person name="Meyer J.M."/>
            <person name="Markov G.V."/>
            <person name="Baskaran P."/>
            <person name="Herrmann M."/>
            <person name="Sommer R.J."/>
            <person name="Roedelsperger C."/>
        </authorList>
    </citation>
    <scope>NUCLEOTIDE SEQUENCE [LARGE SCALE GENOMIC DNA]</scope>
    <source>
        <strain evidence="4">OB123</strain>
        <tissue evidence="4">Whole animal</tissue>
    </source>
</reference>
<dbReference type="EMBL" id="LJIG01022632">
    <property type="protein sequence ID" value="KRT79531.1"/>
    <property type="molecule type" value="Genomic_DNA"/>
</dbReference>
<feature type="region of interest" description="Disordered" evidence="2">
    <location>
        <begin position="304"/>
        <end position="323"/>
    </location>
</feature>
<dbReference type="PANTHER" id="PTHR45653:SF12">
    <property type="entry name" value="SPONGE, ISOFORM E"/>
    <property type="match status" value="1"/>
</dbReference>
<keyword evidence="5" id="KW-1185">Reference proteome</keyword>
<dbReference type="InterPro" id="IPR043162">
    <property type="entry name" value="DOCK_C_lobe_C"/>
</dbReference>
<dbReference type="GO" id="GO:0031267">
    <property type="term" value="F:small GTPase binding"/>
    <property type="evidence" value="ECO:0007669"/>
    <property type="project" value="TreeGrafter"/>
</dbReference>
<protein>
    <recommendedName>
        <fullName evidence="3">DOCKER domain-containing protein</fullName>
    </recommendedName>
</protein>
<dbReference type="GO" id="GO:0007264">
    <property type="term" value="P:small GTPase-mediated signal transduction"/>
    <property type="evidence" value="ECO:0007669"/>
    <property type="project" value="InterPro"/>
</dbReference>
<dbReference type="InterPro" id="IPR026791">
    <property type="entry name" value="DOCK"/>
</dbReference>
<evidence type="ECO:0000256" key="2">
    <source>
        <dbReference type="SAM" id="MobiDB-lite"/>
    </source>
</evidence>
<feature type="compositionally biased region" description="Polar residues" evidence="2">
    <location>
        <begin position="334"/>
        <end position="350"/>
    </location>
</feature>
<dbReference type="Gene3D" id="1.20.58.740">
    <property type="match status" value="1"/>
</dbReference>
<evidence type="ECO:0000313" key="5">
    <source>
        <dbReference type="Proteomes" id="UP000051574"/>
    </source>
</evidence>
<organism evidence="4 5">
    <name type="scientific">Oryctes borbonicus</name>
    <dbReference type="NCBI Taxonomy" id="1629725"/>
    <lineage>
        <taxon>Eukaryota</taxon>
        <taxon>Metazoa</taxon>
        <taxon>Ecdysozoa</taxon>
        <taxon>Arthropoda</taxon>
        <taxon>Hexapoda</taxon>
        <taxon>Insecta</taxon>
        <taxon>Pterygota</taxon>
        <taxon>Neoptera</taxon>
        <taxon>Endopterygota</taxon>
        <taxon>Coleoptera</taxon>
        <taxon>Polyphaga</taxon>
        <taxon>Scarabaeiformia</taxon>
        <taxon>Scarabaeidae</taxon>
        <taxon>Dynastinae</taxon>
        <taxon>Oryctes</taxon>
    </lineage>
</organism>
<feature type="region of interest" description="Disordered" evidence="2">
    <location>
        <begin position="331"/>
        <end position="445"/>
    </location>
</feature>
<accession>A0A0T6AX48</accession>
<name>A0A0T6AX48_9SCAR</name>
<dbReference type="PROSITE" id="PS51651">
    <property type="entry name" value="DOCKER"/>
    <property type="match status" value="1"/>
</dbReference>
<evidence type="ECO:0000256" key="1">
    <source>
        <dbReference type="PROSITE-ProRule" id="PRU00984"/>
    </source>
</evidence>
<feature type="region of interest" description="Disordered" evidence="2">
    <location>
        <begin position="511"/>
        <end position="588"/>
    </location>
</feature>
<proteinExistence type="inferred from homology"/>
<evidence type="ECO:0000313" key="4">
    <source>
        <dbReference type="EMBL" id="KRT79531.1"/>
    </source>
</evidence>
<feature type="domain" description="DOCKER" evidence="3">
    <location>
        <begin position="1"/>
        <end position="234"/>
    </location>
</feature>
<feature type="compositionally biased region" description="Polar residues" evidence="2">
    <location>
        <begin position="575"/>
        <end position="588"/>
    </location>
</feature>
<dbReference type="GO" id="GO:0005737">
    <property type="term" value="C:cytoplasm"/>
    <property type="evidence" value="ECO:0007669"/>
    <property type="project" value="TreeGrafter"/>
</dbReference>
<dbReference type="GO" id="GO:0005085">
    <property type="term" value="F:guanyl-nucleotide exchange factor activity"/>
    <property type="evidence" value="ECO:0007669"/>
    <property type="project" value="InterPro"/>
</dbReference>
<evidence type="ECO:0000259" key="3">
    <source>
        <dbReference type="PROSITE" id="PS51651"/>
    </source>
</evidence>